<dbReference type="AlphaFoldDB" id="A0A8H3CD96"/>
<name>A0A8H3CD96_9AGAM</name>
<keyword evidence="1" id="KW-0472">Membrane</keyword>
<evidence type="ECO:0000313" key="3">
    <source>
        <dbReference type="Proteomes" id="UP000663853"/>
    </source>
</evidence>
<organism evidence="2 3">
    <name type="scientific">Rhizoctonia solani</name>
    <dbReference type="NCBI Taxonomy" id="456999"/>
    <lineage>
        <taxon>Eukaryota</taxon>
        <taxon>Fungi</taxon>
        <taxon>Dikarya</taxon>
        <taxon>Basidiomycota</taxon>
        <taxon>Agaricomycotina</taxon>
        <taxon>Agaricomycetes</taxon>
        <taxon>Cantharellales</taxon>
        <taxon>Ceratobasidiaceae</taxon>
        <taxon>Rhizoctonia</taxon>
    </lineage>
</organism>
<protein>
    <submittedName>
        <fullName evidence="2">Uncharacterized protein</fullName>
    </submittedName>
</protein>
<evidence type="ECO:0000256" key="1">
    <source>
        <dbReference type="SAM" id="Phobius"/>
    </source>
</evidence>
<keyword evidence="1" id="KW-0812">Transmembrane</keyword>
<dbReference type="Proteomes" id="UP000663853">
    <property type="component" value="Unassembled WGS sequence"/>
</dbReference>
<sequence length="255" mass="27367">MVSTPPTNDSRPVHPSLQALWYTGCVLTLGYAPKYLRRIEGWQVYDPSIYDNQHRAYSIPIETRRLGLESSKRATQQKEWDRLMVPLSIITATSAMALAIPSPLNSHWLATAFHTAAFGLSLEGLLLTTYLTAFGSSSSAGTIGRLANGKAFLKGAVGPVAIVTALPAALATYAASFLLAGLVVMISTIAGENSVAERKLAFRTIVLLPVCTMMACLVVAVIGCEVFLWMEAKHAQPGDAEDPEELPFSVEKNGG</sequence>
<evidence type="ECO:0000313" key="2">
    <source>
        <dbReference type="EMBL" id="CAE6477189.1"/>
    </source>
</evidence>
<keyword evidence="1" id="KW-1133">Transmembrane helix</keyword>
<feature type="transmembrane region" description="Helical" evidence="1">
    <location>
        <begin position="206"/>
        <end position="228"/>
    </location>
</feature>
<reference evidence="2" key="1">
    <citation type="submission" date="2021-01" db="EMBL/GenBank/DDBJ databases">
        <authorList>
            <person name="Kaushik A."/>
        </authorList>
    </citation>
    <scope>NUCLEOTIDE SEQUENCE</scope>
    <source>
        <strain evidence="2">AG6-10EEA</strain>
    </source>
</reference>
<feature type="transmembrane region" description="Helical" evidence="1">
    <location>
        <begin position="112"/>
        <end position="135"/>
    </location>
</feature>
<proteinExistence type="predicted"/>
<gene>
    <name evidence="2" type="ORF">RDB_LOCUS82378</name>
</gene>
<feature type="transmembrane region" description="Helical" evidence="1">
    <location>
        <begin position="83"/>
        <end position="100"/>
    </location>
</feature>
<feature type="transmembrane region" description="Helical" evidence="1">
    <location>
        <begin position="156"/>
        <end position="186"/>
    </location>
</feature>
<comment type="caution">
    <text evidence="2">The sequence shown here is derived from an EMBL/GenBank/DDBJ whole genome shotgun (WGS) entry which is preliminary data.</text>
</comment>
<dbReference type="EMBL" id="CAJMXA010002174">
    <property type="protein sequence ID" value="CAE6477189.1"/>
    <property type="molecule type" value="Genomic_DNA"/>
</dbReference>
<accession>A0A8H3CD96</accession>